<evidence type="ECO:0000313" key="17">
    <source>
        <dbReference type="Proteomes" id="UP000179467"/>
    </source>
</evidence>
<dbReference type="GO" id="GO:0006826">
    <property type="term" value="P:iron ion transport"/>
    <property type="evidence" value="ECO:0007669"/>
    <property type="project" value="UniProtKB-KW"/>
</dbReference>
<dbReference type="InterPro" id="IPR012910">
    <property type="entry name" value="Plug_dom"/>
</dbReference>
<dbReference type="InterPro" id="IPR039426">
    <property type="entry name" value="TonB-dep_rcpt-like"/>
</dbReference>
<gene>
    <name evidence="16" type="primary">btuB_11</name>
    <name evidence="16" type="ORF">BHE75_03829</name>
</gene>
<dbReference type="GO" id="GO:0009279">
    <property type="term" value="C:cell outer membrane"/>
    <property type="evidence" value="ECO:0007669"/>
    <property type="project" value="UniProtKB-SubCell"/>
</dbReference>
<evidence type="ECO:0000313" key="16">
    <source>
        <dbReference type="EMBL" id="OHT21818.1"/>
    </source>
</evidence>
<name>A0A1S1HID0_9SPHN</name>
<keyword evidence="7" id="KW-0406">Ion transport</keyword>
<evidence type="ECO:0000256" key="10">
    <source>
        <dbReference type="ARBA" id="ARBA00023237"/>
    </source>
</evidence>
<evidence type="ECO:0000256" key="4">
    <source>
        <dbReference type="ARBA" id="ARBA00022496"/>
    </source>
</evidence>
<dbReference type="Proteomes" id="UP000179467">
    <property type="component" value="Unassembled WGS sequence"/>
</dbReference>
<dbReference type="Pfam" id="PF00593">
    <property type="entry name" value="TonB_dep_Rec_b-barrel"/>
    <property type="match status" value="1"/>
</dbReference>
<evidence type="ECO:0000256" key="6">
    <source>
        <dbReference type="ARBA" id="ARBA00023004"/>
    </source>
</evidence>
<keyword evidence="5 11" id="KW-0812">Transmembrane</keyword>
<dbReference type="Gene3D" id="2.170.130.10">
    <property type="entry name" value="TonB-dependent receptor, plug domain"/>
    <property type="match status" value="1"/>
</dbReference>
<evidence type="ECO:0000256" key="11">
    <source>
        <dbReference type="PROSITE-ProRule" id="PRU01360"/>
    </source>
</evidence>
<evidence type="ECO:0000256" key="7">
    <source>
        <dbReference type="ARBA" id="ARBA00023065"/>
    </source>
</evidence>
<dbReference type="Pfam" id="PF07715">
    <property type="entry name" value="Plug"/>
    <property type="match status" value="1"/>
</dbReference>
<evidence type="ECO:0000256" key="2">
    <source>
        <dbReference type="ARBA" id="ARBA00022448"/>
    </source>
</evidence>
<keyword evidence="13" id="KW-0732">Signal</keyword>
<dbReference type="RefSeq" id="WP_070936135.1">
    <property type="nucleotide sequence ID" value="NZ_MIPT01000001.1"/>
</dbReference>
<evidence type="ECO:0000259" key="14">
    <source>
        <dbReference type="Pfam" id="PF00593"/>
    </source>
</evidence>
<feature type="domain" description="TonB-dependent receptor plug" evidence="15">
    <location>
        <begin position="47"/>
        <end position="152"/>
    </location>
</feature>
<evidence type="ECO:0000256" key="8">
    <source>
        <dbReference type="ARBA" id="ARBA00023077"/>
    </source>
</evidence>
<keyword evidence="17" id="KW-1185">Reference proteome</keyword>
<feature type="signal peptide" evidence="13">
    <location>
        <begin position="1"/>
        <end position="20"/>
    </location>
</feature>
<proteinExistence type="inferred from homology"/>
<comment type="subcellular location">
    <subcellularLocation>
        <location evidence="1 11">Cell outer membrane</location>
        <topology evidence="1 11">Multi-pass membrane protein</topology>
    </subcellularLocation>
</comment>
<dbReference type="PROSITE" id="PS52016">
    <property type="entry name" value="TONB_DEPENDENT_REC_3"/>
    <property type="match status" value="1"/>
</dbReference>
<evidence type="ECO:0000256" key="3">
    <source>
        <dbReference type="ARBA" id="ARBA00022452"/>
    </source>
</evidence>
<keyword evidence="2 11" id="KW-0813">Transport</keyword>
<protein>
    <submittedName>
        <fullName evidence="16">Vitamin B12 transporter BtuB</fullName>
    </submittedName>
</protein>
<dbReference type="InterPro" id="IPR037066">
    <property type="entry name" value="Plug_dom_sf"/>
</dbReference>
<evidence type="ECO:0000256" key="1">
    <source>
        <dbReference type="ARBA" id="ARBA00004571"/>
    </source>
</evidence>
<feature type="domain" description="TonB-dependent receptor-like beta-barrel" evidence="14">
    <location>
        <begin position="284"/>
        <end position="731"/>
    </location>
</feature>
<reference evidence="16 17" key="1">
    <citation type="submission" date="2016-09" db="EMBL/GenBank/DDBJ databases">
        <title>Metabolic pathway, cell adaptation mechanisms and a novel monoxygenase revealed through proteogenomic-transcription analysis of a Sphingomonas haloaromaticamans strain degrading the fungicide ortho-phenylphenol.</title>
        <authorList>
            <person name="Perruchon C."/>
            <person name="Papadopoulou E.S."/>
            <person name="Rousidou C."/>
            <person name="Vasileiadis S."/>
            <person name="Tanou G."/>
            <person name="Amoutzias G."/>
            <person name="Molassiotis A."/>
            <person name="Karpouzas D.G."/>
        </authorList>
    </citation>
    <scope>NUCLEOTIDE SEQUENCE [LARGE SCALE GENOMIC DNA]</scope>
    <source>
        <strain evidence="16 17">P3</strain>
    </source>
</reference>
<dbReference type="AlphaFoldDB" id="A0A1S1HID0"/>
<sequence length="768" mass="83302">MRKFLFSSSLLILAAAQAHAAPEAAPAPDAMGGDIIVTAQKREQRITDVPMSISAYGSGFLDQIGGTELSKISAITPGFVIQLQDKFAPGFSVRGITSNEFSPQAEQRVAVFQDGVAVVQTASAYGELFDIDRVEVEKGPQSTLHGRSALNGGVSIFQKRPTDDLSVELKAGGGNYDYYSLQGVVNLPVSDTLGIRFGALKRKRDGFVKDSDGSGTYNALDAQAYRFAGKWEPTSDFSFNLIATYDVDDTKGGVPFKSRTFLPLDQTTGAVVGDLRFWTPTHLDTFGTLPSPYFHREIVGISGTADWRLNDRLSLTSISGYRWFDACQSGDNDGTPTNLIAYHQCNDGKQYSEELRLNFKDVGIFEGFIGGSVFHANNGMSMEMGYDERAMALLLGGTLQNLAPRGLTNAEINALLGPAANVLKAFQLDQQITGAKITTYDIFADVTAHLTDRLELFAGARATWDKKDLTLQGLTPLGPSSLTGGGLLLQPTPGNAVLTGSNSSSNVTGRAGLRFKLTPDVNLYAVYGIGKRPEVLQLNPTTPAQLIPTETLKSTEAGVKFRLLGGRLVGDASVYHYEYENFQTLGLKDGIVATVNAGKADATGFEAQLSYELTPGISVFGSYGYNHARFRAGLYDGNMFRNSPDHKFAIGGNFEAPLKGGTVAFAPLYSWQSKMFFFEDNDRLDLQQRVPAAYSDRVVDEFQNGYGLLSARITFTPRDKKWSFALVGDNLTDKKFLVDAGNTGDYFGIPTFIAGSRRTYRAEFGVTF</sequence>
<feature type="chain" id="PRO_5010352671" evidence="13">
    <location>
        <begin position="21"/>
        <end position="768"/>
    </location>
</feature>
<keyword evidence="9 11" id="KW-0472">Membrane</keyword>
<accession>A0A1S1HID0</accession>
<dbReference type="InterPro" id="IPR036942">
    <property type="entry name" value="Beta-barrel_TonB_sf"/>
</dbReference>
<keyword evidence="10 11" id="KW-0998">Cell outer membrane</keyword>
<comment type="caution">
    <text evidence="16">The sequence shown here is derived from an EMBL/GenBank/DDBJ whole genome shotgun (WGS) entry which is preliminary data.</text>
</comment>
<evidence type="ECO:0000256" key="12">
    <source>
        <dbReference type="RuleBase" id="RU003357"/>
    </source>
</evidence>
<dbReference type="OrthoDB" id="7313036at2"/>
<keyword evidence="8 12" id="KW-0798">TonB box</keyword>
<organism evidence="16 17">
    <name type="scientific">Edaphosphingomonas haloaromaticamans</name>
    <dbReference type="NCBI Taxonomy" id="653954"/>
    <lineage>
        <taxon>Bacteria</taxon>
        <taxon>Pseudomonadati</taxon>
        <taxon>Pseudomonadota</taxon>
        <taxon>Alphaproteobacteria</taxon>
        <taxon>Sphingomonadales</taxon>
        <taxon>Rhizorhabdaceae</taxon>
        <taxon>Edaphosphingomonas</taxon>
    </lineage>
</organism>
<dbReference type="SUPFAM" id="SSF56935">
    <property type="entry name" value="Porins"/>
    <property type="match status" value="1"/>
</dbReference>
<evidence type="ECO:0000256" key="9">
    <source>
        <dbReference type="ARBA" id="ARBA00023136"/>
    </source>
</evidence>
<dbReference type="InterPro" id="IPR000531">
    <property type="entry name" value="Beta-barrel_TonB"/>
</dbReference>
<dbReference type="EMBL" id="MIPT01000001">
    <property type="protein sequence ID" value="OHT21818.1"/>
    <property type="molecule type" value="Genomic_DNA"/>
</dbReference>
<evidence type="ECO:0000259" key="15">
    <source>
        <dbReference type="Pfam" id="PF07715"/>
    </source>
</evidence>
<keyword evidence="4" id="KW-0410">Iron transport</keyword>
<evidence type="ECO:0000256" key="13">
    <source>
        <dbReference type="SAM" id="SignalP"/>
    </source>
</evidence>
<dbReference type="Gene3D" id="2.40.170.20">
    <property type="entry name" value="TonB-dependent receptor, beta-barrel domain"/>
    <property type="match status" value="1"/>
</dbReference>
<keyword evidence="3 11" id="KW-1134">Transmembrane beta strand</keyword>
<keyword evidence="6" id="KW-0408">Iron</keyword>
<comment type="similarity">
    <text evidence="11 12">Belongs to the TonB-dependent receptor family.</text>
</comment>
<evidence type="ECO:0000256" key="5">
    <source>
        <dbReference type="ARBA" id="ARBA00022692"/>
    </source>
</evidence>
<dbReference type="PANTHER" id="PTHR32552:SF81">
    <property type="entry name" value="TONB-DEPENDENT OUTER MEMBRANE RECEPTOR"/>
    <property type="match status" value="1"/>
</dbReference>
<dbReference type="PANTHER" id="PTHR32552">
    <property type="entry name" value="FERRICHROME IRON RECEPTOR-RELATED"/>
    <property type="match status" value="1"/>
</dbReference>